<accession>A0ABS0SD69</accession>
<evidence type="ECO:0000259" key="3">
    <source>
        <dbReference type="SMART" id="SM00062"/>
    </source>
</evidence>
<dbReference type="InterPro" id="IPR014337">
    <property type="entry name" value="Ectoine_EhuB"/>
</dbReference>
<feature type="chain" id="PRO_5045958210" evidence="2">
    <location>
        <begin position="29"/>
        <end position="284"/>
    </location>
</feature>
<keyword evidence="1 2" id="KW-0732">Signal</keyword>
<evidence type="ECO:0000313" key="5">
    <source>
        <dbReference type="Proteomes" id="UP000601789"/>
    </source>
</evidence>
<dbReference type="SMART" id="SM00062">
    <property type="entry name" value="PBPb"/>
    <property type="match status" value="1"/>
</dbReference>
<feature type="domain" description="Solute-binding protein family 3/N-terminal" evidence="3">
    <location>
        <begin position="40"/>
        <end position="268"/>
    </location>
</feature>
<comment type="caution">
    <text evidence="4">The sequence shown here is derived from an EMBL/GenBank/DDBJ whole genome shotgun (WGS) entry which is preliminary data.</text>
</comment>
<dbReference type="SUPFAM" id="SSF53850">
    <property type="entry name" value="Periplasmic binding protein-like II"/>
    <property type="match status" value="1"/>
</dbReference>
<reference evidence="4 5" key="1">
    <citation type="submission" date="2020-10" db="EMBL/GenBank/DDBJ databases">
        <title>Aquamicrobium zhengzhouensis sp. nov., a exopolysaccharide producing bacterium isolated from farmland soil.</title>
        <authorList>
            <person name="Wang X."/>
        </authorList>
    </citation>
    <scope>NUCLEOTIDE SEQUENCE [LARGE SCALE GENOMIC DNA]</scope>
    <source>
        <strain evidence="5">cd-1</strain>
    </source>
</reference>
<dbReference type="Proteomes" id="UP000601789">
    <property type="component" value="Unassembled WGS sequence"/>
</dbReference>
<feature type="signal peptide" evidence="2">
    <location>
        <begin position="1"/>
        <end position="28"/>
    </location>
</feature>
<keyword evidence="5" id="KW-1185">Reference proteome</keyword>
<dbReference type="InterPro" id="IPR001638">
    <property type="entry name" value="Solute-binding_3/MltF_N"/>
</dbReference>
<protein>
    <submittedName>
        <fullName evidence="4">Ectoine/hydroxyectoine ABC transporter substrate-binding protein EhuB</fullName>
    </submittedName>
</protein>
<dbReference type="PANTHER" id="PTHR35936:SF17">
    <property type="entry name" value="ARGININE-BINDING EXTRACELLULAR PROTEIN ARTP"/>
    <property type="match status" value="1"/>
</dbReference>
<proteinExistence type="predicted"/>
<name>A0ABS0SD69_9HYPH</name>
<evidence type="ECO:0000256" key="1">
    <source>
        <dbReference type="ARBA" id="ARBA00022729"/>
    </source>
</evidence>
<gene>
    <name evidence="4" type="primary">ehuB</name>
    <name evidence="4" type="ORF">IOD40_11280</name>
</gene>
<dbReference type="EMBL" id="JADGMQ010000007">
    <property type="protein sequence ID" value="MBI1621244.1"/>
    <property type="molecule type" value="Genomic_DNA"/>
</dbReference>
<dbReference type="Gene3D" id="3.40.190.10">
    <property type="entry name" value="Periplasmic binding protein-like II"/>
    <property type="match status" value="2"/>
</dbReference>
<sequence>MKSKFFKSVAAASMAVLVVGATAGSSLAQSLLEKAEAGEAIRIGFANEIPFAYPGDDGSPKGFVNVMTIGILKQMGYENIEAVQTEWGGLIPGLNANRFDIVTGGMNILASRCENIAFSEPIATVGDGFIVAPGNPKNIGNYESLNEASAIMVTGAGYSNIEAAKGAGVPEASIMQVPGPTEILAAVRAGRADAGAGTYFTMKQLADSSNGTVEATDPTAMPEESFNWAGIGFRKSDQEFLDKFNAALKEYVGSEGMMSAVAEYGYAEASLPGDQTTEWVCANR</sequence>
<evidence type="ECO:0000256" key="2">
    <source>
        <dbReference type="SAM" id="SignalP"/>
    </source>
</evidence>
<dbReference type="PANTHER" id="PTHR35936">
    <property type="entry name" value="MEMBRANE-BOUND LYTIC MUREIN TRANSGLYCOSYLASE F"/>
    <property type="match status" value="1"/>
</dbReference>
<evidence type="ECO:0000313" key="4">
    <source>
        <dbReference type="EMBL" id="MBI1621244.1"/>
    </source>
</evidence>
<dbReference type="RefSeq" id="WP_198476642.1">
    <property type="nucleotide sequence ID" value="NZ_JADGMQ010000007.1"/>
</dbReference>
<dbReference type="Pfam" id="PF00497">
    <property type="entry name" value="SBP_bac_3"/>
    <property type="match status" value="1"/>
</dbReference>
<dbReference type="NCBIfam" id="TIGR02995">
    <property type="entry name" value="ectoine_ehuB"/>
    <property type="match status" value="1"/>
</dbReference>
<organism evidence="4 5">
    <name type="scientific">Aquamicrobium zhengzhouense</name>
    <dbReference type="NCBI Taxonomy" id="2781738"/>
    <lineage>
        <taxon>Bacteria</taxon>
        <taxon>Pseudomonadati</taxon>
        <taxon>Pseudomonadota</taxon>
        <taxon>Alphaproteobacteria</taxon>
        <taxon>Hyphomicrobiales</taxon>
        <taxon>Phyllobacteriaceae</taxon>
        <taxon>Aquamicrobium</taxon>
    </lineage>
</organism>